<proteinExistence type="predicted"/>
<name>A0A5B0PKQ2_PUCGR</name>
<feature type="coiled-coil region" evidence="5">
    <location>
        <begin position="78"/>
        <end position="140"/>
    </location>
</feature>
<dbReference type="SMART" id="SM00968">
    <property type="entry name" value="SMC_hinge"/>
    <property type="match status" value="1"/>
</dbReference>
<dbReference type="GO" id="GO:0051301">
    <property type="term" value="P:cell division"/>
    <property type="evidence" value="ECO:0007669"/>
    <property type="project" value="UniProtKB-KW"/>
</dbReference>
<dbReference type="GO" id="GO:0005524">
    <property type="term" value="F:ATP binding"/>
    <property type="evidence" value="ECO:0007669"/>
    <property type="project" value="InterPro"/>
</dbReference>
<keyword evidence="2" id="KW-0498">Mitosis</keyword>
<accession>A0A5B0PKQ2</accession>
<dbReference type="InterPro" id="IPR036277">
    <property type="entry name" value="SMC_hinge_sf"/>
</dbReference>
<evidence type="ECO:0000256" key="1">
    <source>
        <dbReference type="ARBA" id="ARBA00022618"/>
    </source>
</evidence>
<dbReference type="GO" id="GO:0003677">
    <property type="term" value="F:DNA binding"/>
    <property type="evidence" value="ECO:0007669"/>
    <property type="project" value="TreeGrafter"/>
</dbReference>
<dbReference type="GO" id="GO:0008278">
    <property type="term" value="C:cohesin complex"/>
    <property type="evidence" value="ECO:0007669"/>
    <property type="project" value="TreeGrafter"/>
</dbReference>
<dbReference type="SUPFAM" id="SSF75553">
    <property type="entry name" value="Smc hinge domain"/>
    <property type="match status" value="1"/>
</dbReference>
<dbReference type="GO" id="GO:0007062">
    <property type="term" value="P:sister chromatid cohesion"/>
    <property type="evidence" value="ECO:0007669"/>
    <property type="project" value="TreeGrafter"/>
</dbReference>
<feature type="domain" description="SMC hinge" evidence="6">
    <location>
        <begin position="166"/>
        <end position="270"/>
    </location>
</feature>
<keyword evidence="5" id="KW-0175">Coiled coil</keyword>
<evidence type="ECO:0000259" key="6">
    <source>
        <dbReference type="SMART" id="SM00968"/>
    </source>
</evidence>
<dbReference type="PANTHER" id="PTHR18937">
    <property type="entry name" value="STRUCTURAL MAINTENANCE OF CHROMOSOMES SMC FAMILY MEMBER"/>
    <property type="match status" value="1"/>
</dbReference>
<keyword evidence="8" id="KW-1185">Reference proteome</keyword>
<evidence type="ECO:0000313" key="7">
    <source>
        <dbReference type="EMBL" id="KAA1102177.1"/>
    </source>
</evidence>
<organism evidence="7 8">
    <name type="scientific">Puccinia graminis f. sp. tritici</name>
    <dbReference type="NCBI Taxonomy" id="56615"/>
    <lineage>
        <taxon>Eukaryota</taxon>
        <taxon>Fungi</taxon>
        <taxon>Dikarya</taxon>
        <taxon>Basidiomycota</taxon>
        <taxon>Pucciniomycotina</taxon>
        <taxon>Pucciniomycetes</taxon>
        <taxon>Pucciniales</taxon>
        <taxon>Pucciniaceae</taxon>
        <taxon>Puccinia</taxon>
    </lineage>
</organism>
<dbReference type="Gene3D" id="1.20.1060.20">
    <property type="match status" value="1"/>
</dbReference>
<dbReference type="PANTHER" id="PTHR18937:SF12">
    <property type="entry name" value="STRUCTURAL MAINTENANCE OF CHROMOSOMES PROTEIN"/>
    <property type="match status" value="1"/>
</dbReference>
<protein>
    <submittedName>
        <fullName evidence="7">Structural maintenance of chromosomes protein 1</fullName>
    </submittedName>
</protein>
<keyword evidence="4" id="KW-0131">Cell cycle</keyword>
<sequence length="271" mass="30807">MANLSKEKTAKEKELVTLRRQLAIVTEARDNFYAKQQASNRNISISEDKLKEYQTLKAKSANECPKEHELIKTINQDLKTKTFKLSQLEDQLEQAQTRYKKLDQDHDTQTNRKTMTENKIDGVLRELNKKRKQIHDVQAKGPVKPSRLLKKISEAGAAQRETDSEVRVSGRLQDLCSPVARKHDVAIRIVLGRNLNAVVVDSQKTAFESSFIPLDTIKVNPVNERLRNLASGARLAIDLIKHDPVYERAVQHACGNTIICDSTQNRSKCRL</sequence>
<gene>
    <name evidence="7" type="primary">SMC1_4</name>
    <name evidence="7" type="ORF">PGT21_036571</name>
</gene>
<keyword evidence="1" id="KW-0132">Cell division</keyword>
<evidence type="ECO:0000256" key="3">
    <source>
        <dbReference type="ARBA" id="ARBA00023242"/>
    </source>
</evidence>
<evidence type="ECO:0000256" key="5">
    <source>
        <dbReference type="SAM" id="Coils"/>
    </source>
</evidence>
<evidence type="ECO:0000256" key="4">
    <source>
        <dbReference type="ARBA" id="ARBA00023306"/>
    </source>
</evidence>
<dbReference type="AlphaFoldDB" id="A0A5B0PKQ2"/>
<dbReference type="GO" id="GO:0005634">
    <property type="term" value="C:nucleus"/>
    <property type="evidence" value="ECO:0007669"/>
    <property type="project" value="TreeGrafter"/>
</dbReference>
<evidence type="ECO:0000256" key="2">
    <source>
        <dbReference type="ARBA" id="ARBA00022776"/>
    </source>
</evidence>
<evidence type="ECO:0000313" key="8">
    <source>
        <dbReference type="Proteomes" id="UP000324748"/>
    </source>
</evidence>
<dbReference type="InterPro" id="IPR010935">
    <property type="entry name" value="SMC_hinge"/>
</dbReference>
<dbReference type="OrthoDB" id="5575062at2759"/>
<comment type="caution">
    <text evidence="7">The sequence shown here is derived from an EMBL/GenBank/DDBJ whole genome shotgun (WGS) entry which is preliminary data.</text>
</comment>
<dbReference type="Proteomes" id="UP000324748">
    <property type="component" value="Unassembled WGS sequence"/>
</dbReference>
<keyword evidence="3" id="KW-0539">Nucleus</keyword>
<dbReference type="Pfam" id="PF06470">
    <property type="entry name" value="SMC_hinge"/>
    <property type="match status" value="1"/>
</dbReference>
<dbReference type="EMBL" id="VSWC01000053">
    <property type="protein sequence ID" value="KAA1102177.1"/>
    <property type="molecule type" value="Genomic_DNA"/>
</dbReference>
<reference evidence="7 8" key="1">
    <citation type="submission" date="2019-05" db="EMBL/GenBank/DDBJ databases">
        <title>Emergence of the Ug99 lineage of the wheat stem rust pathogen through somatic hybridization.</title>
        <authorList>
            <person name="Li F."/>
            <person name="Upadhyaya N.M."/>
            <person name="Sperschneider J."/>
            <person name="Matny O."/>
            <person name="Nguyen-Phuc H."/>
            <person name="Mago R."/>
            <person name="Raley C."/>
            <person name="Miller M.E."/>
            <person name="Silverstein K.A.T."/>
            <person name="Henningsen E."/>
            <person name="Hirsch C.D."/>
            <person name="Visser B."/>
            <person name="Pretorius Z.A."/>
            <person name="Steffenson B.J."/>
            <person name="Schwessinger B."/>
            <person name="Dodds P.N."/>
            <person name="Figueroa M."/>
        </authorList>
    </citation>
    <scope>NUCLEOTIDE SEQUENCE [LARGE SCALE GENOMIC DNA]</scope>
    <source>
        <strain evidence="7">21-0</strain>
    </source>
</reference>